<gene>
    <name evidence="1" type="ORF">LSG31_00380</name>
</gene>
<reference evidence="1" key="1">
    <citation type="submission" date="2021-12" db="EMBL/GenBank/DDBJ databases">
        <title>Alicyclobacillaceae gen. nov., sp. nov., isolated from chalcocite enrichment system.</title>
        <authorList>
            <person name="Jiang Z."/>
        </authorList>
    </citation>
    <scope>NUCLEOTIDE SEQUENCE</scope>
    <source>
        <strain evidence="1">MYW30-H2</strain>
    </source>
</reference>
<dbReference type="Proteomes" id="UP000830167">
    <property type="component" value="Chromosome"/>
</dbReference>
<organism evidence="1 2">
    <name type="scientific">Fodinisporobacter ferrooxydans</name>
    <dbReference type="NCBI Taxonomy" id="2901836"/>
    <lineage>
        <taxon>Bacteria</taxon>
        <taxon>Bacillati</taxon>
        <taxon>Bacillota</taxon>
        <taxon>Bacilli</taxon>
        <taxon>Bacillales</taxon>
        <taxon>Alicyclobacillaceae</taxon>
        <taxon>Fodinisporobacter</taxon>
    </lineage>
</organism>
<evidence type="ECO:0000313" key="2">
    <source>
        <dbReference type="Proteomes" id="UP000830167"/>
    </source>
</evidence>
<evidence type="ECO:0000313" key="1">
    <source>
        <dbReference type="EMBL" id="UOF90774.1"/>
    </source>
</evidence>
<protein>
    <recommendedName>
        <fullName evidence="3">Tail sheath protein subtilisin-like domain-containing protein</fullName>
    </recommendedName>
</protein>
<sequence>MPWTYAGETLSQPGVIAAIDNTGISTPANTNTRELVLVGSAGGGQPKTVLTFTDPATAQNVLQSGTGLTAVLRALNPSDDPTVSPGIVKFVRIDPATQSSYNVVNGATTVIQLESVGYGSYTDRITTQITAGSIQGLKANVTLDNTSLTQDNLYQAAFSVQYTGSQASGLVTVSNASGYIEGLAGPAGTETVQWTANFSTYTTIQQVINYINSQTGWTASLISANPNGPSANALDDASSQACKATAYTVTAILQAVINFYNGTNLVTATRPNSVGLLPSTMTAPAYLTGGTNGTPTNTDWSDAFLALQNEGLARIIVPLTDQSTIHAMGDSHCAYMSQPNIRKNRVQFAGGLAGETVSQVLTRAQNLNSRRTTLVWPGIQDVDPITFQLTTYAPYYVAAQAAAIFSSLPIVQALTRQSLKCKGLEGTLQSTLQSSDYDNLVNGGVCAIQFQQNSLGNAYRFVRSVTTWLQDTNLVNVEISCVANEDYVSIAVGDTVDALIGTPGTPVGVGRVMSAIDGTLRSLYEEGAVVGDKISDAYGNIVVKLNQGAVTSTYNATIPAPINFAGLTTKFSLYSTTKAA</sequence>
<name>A0ABY4CKC0_9BACL</name>
<accession>A0ABY4CKC0</accession>
<dbReference type="EMBL" id="CP089291">
    <property type="protein sequence ID" value="UOF90774.1"/>
    <property type="molecule type" value="Genomic_DNA"/>
</dbReference>
<keyword evidence="2" id="KW-1185">Reference proteome</keyword>
<evidence type="ECO:0008006" key="3">
    <source>
        <dbReference type="Google" id="ProtNLM"/>
    </source>
</evidence>
<proteinExistence type="predicted"/>
<dbReference type="RefSeq" id="WP_347437474.1">
    <property type="nucleotide sequence ID" value="NZ_CP089291.1"/>
</dbReference>